<reference evidence="2" key="1">
    <citation type="submission" date="2013-10" db="EMBL/GenBank/DDBJ databases">
        <authorList>
            <person name="Schartl M."/>
            <person name="Warren W."/>
        </authorList>
    </citation>
    <scope>NUCLEOTIDE SEQUENCE [LARGE SCALE GENOMIC DNA]</scope>
    <source>
        <strain evidence="2">female</strain>
    </source>
</reference>
<proteinExistence type="predicted"/>
<protein>
    <submittedName>
        <fullName evidence="1">Uncharacterized protein</fullName>
    </submittedName>
</protein>
<dbReference type="Ensembl" id="ENSPFOT00000028602.1">
    <property type="protein sequence ID" value="ENSPFOP00000028077.1"/>
    <property type="gene ID" value="ENSPFOG00000024383.1"/>
</dbReference>
<keyword evidence="2" id="KW-1185">Reference proteome</keyword>
<dbReference type="Proteomes" id="UP000028760">
    <property type="component" value="Unassembled WGS sequence"/>
</dbReference>
<evidence type="ECO:0000313" key="1">
    <source>
        <dbReference type="Ensembl" id="ENSPFOP00000028077.1"/>
    </source>
</evidence>
<accession>A0A096M9I6</accession>
<reference evidence="1" key="3">
    <citation type="submission" date="2025-09" db="UniProtKB">
        <authorList>
            <consortium name="Ensembl"/>
        </authorList>
    </citation>
    <scope>IDENTIFICATION</scope>
</reference>
<dbReference type="AlphaFoldDB" id="A0A096M9I6"/>
<reference evidence="1" key="2">
    <citation type="submission" date="2025-08" db="UniProtKB">
        <authorList>
            <consortium name="Ensembl"/>
        </authorList>
    </citation>
    <scope>IDENTIFICATION</scope>
</reference>
<sequence>KLWWAPCWSGPLELASPLPRPCSVYTSNVDLVNHETLKKERTQCSPQLNTAFN</sequence>
<evidence type="ECO:0000313" key="2">
    <source>
        <dbReference type="Proteomes" id="UP000028760"/>
    </source>
</evidence>
<dbReference type="EMBL" id="AYCK01021988">
    <property type="status" value="NOT_ANNOTATED_CDS"/>
    <property type="molecule type" value="Genomic_DNA"/>
</dbReference>
<name>A0A096M9I6_POEFO</name>
<organism evidence="1 2">
    <name type="scientific">Poecilia formosa</name>
    <name type="common">Amazon molly</name>
    <name type="synonym">Limia formosa</name>
    <dbReference type="NCBI Taxonomy" id="48698"/>
    <lineage>
        <taxon>Eukaryota</taxon>
        <taxon>Metazoa</taxon>
        <taxon>Chordata</taxon>
        <taxon>Craniata</taxon>
        <taxon>Vertebrata</taxon>
        <taxon>Euteleostomi</taxon>
        <taxon>Actinopterygii</taxon>
        <taxon>Neopterygii</taxon>
        <taxon>Teleostei</taxon>
        <taxon>Neoteleostei</taxon>
        <taxon>Acanthomorphata</taxon>
        <taxon>Ovalentaria</taxon>
        <taxon>Atherinomorphae</taxon>
        <taxon>Cyprinodontiformes</taxon>
        <taxon>Poeciliidae</taxon>
        <taxon>Poeciliinae</taxon>
        <taxon>Poecilia</taxon>
    </lineage>
</organism>